<accession>A0A291PAB0</accession>
<keyword evidence="3" id="KW-1185">Reference proteome</keyword>
<dbReference type="KEGG" id="hbe:BEI_2837"/>
<reference evidence="2 3" key="1">
    <citation type="journal article" date="2017" name="Sci. Rep.">
        <title>Revealing the Saline Adaptation Strategies of the Halophilic Bacterium Halomonas beimenensis through High-throughput Omics and Transposon Mutagenesis Approaches.</title>
        <authorList>
            <person name="Chen Y.H."/>
            <person name="Lin S.S."/>
            <person name="Shyu Y.T."/>
        </authorList>
    </citation>
    <scope>NUCLEOTIDE SEQUENCE [LARGE SCALE GENOMIC DNA]</scope>
    <source>
        <strain evidence="2 3">NTU-111</strain>
    </source>
</reference>
<evidence type="ECO:0000313" key="3">
    <source>
        <dbReference type="Proteomes" id="UP000219993"/>
    </source>
</evidence>
<evidence type="ECO:0000256" key="1">
    <source>
        <dbReference type="SAM" id="MobiDB-lite"/>
    </source>
</evidence>
<feature type="compositionally biased region" description="Basic and acidic residues" evidence="1">
    <location>
        <begin position="44"/>
        <end position="57"/>
    </location>
</feature>
<organism evidence="2 3">
    <name type="scientific">Halomonas beimenensis</name>
    <dbReference type="NCBI Taxonomy" id="475662"/>
    <lineage>
        <taxon>Bacteria</taxon>
        <taxon>Pseudomonadati</taxon>
        <taxon>Pseudomonadota</taxon>
        <taxon>Gammaproteobacteria</taxon>
        <taxon>Oceanospirillales</taxon>
        <taxon>Halomonadaceae</taxon>
        <taxon>Halomonas</taxon>
    </lineage>
</organism>
<feature type="region of interest" description="Disordered" evidence="1">
    <location>
        <begin position="21"/>
        <end position="57"/>
    </location>
</feature>
<gene>
    <name evidence="2" type="ORF">BEI_2837</name>
</gene>
<evidence type="ECO:0000313" key="2">
    <source>
        <dbReference type="EMBL" id="ATJ83824.1"/>
    </source>
</evidence>
<sequence length="57" mass="6265">MPFPVARVFAIMRRVLPNPGAVHTRRSTASGVRGGTHHAYPTPGKRERIGRKAQDTT</sequence>
<dbReference type="Proteomes" id="UP000219993">
    <property type="component" value="Chromosome"/>
</dbReference>
<protein>
    <submittedName>
        <fullName evidence="2">Uncharacterized protein</fullName>
    </submittedName>
</protein>
<name>A0A291PAB0_9GAMM</name>
<proteinExistence type="predicted"/>
<dbReference type="EMBL" id="CP021435">
    <property type="protein sequence ID" value="ATJ83824.1"/>
    <property type="molecule type" value="Genomic_DNA"/>
</dbReference>
<dbReference type="AlphaFoldDB" id="A0A291PAB0"/>